<dbReference type="PANTHER" id="PTHR24028">
    <property type="entry name" value="CADHERIN-87A"/>
    <property type="match status" value="1"/>
</dbReference>
<dbReference type="GO" id="GO:0007155">
    <property type="term" value="P:cell adhesion"/>
    <property type="evidence" value="ECO:0007669"/>
    <property type="project" value="TreeGrafter"/>
</dbReference>
<gene>
    <name evidence="2" type="ORF">MCOR_14028</name>
</gene>
<dbReference type="OrthoDB" id="6107745at2759"/>
<dbReference type="InterPro" id="IPR015919">
    <property type="entry name" value="Cadherin-like_sf"/>
</dbReference>
<name>A0A6J8B3P1_MYTCO</name>
<dbReference type="Proteomes" id="UP000507470">
    <property type="component" value="Unassembled WGS sequence"/>
</dbReference>
<keyword evidence="1" id="KW-0325">Glycoprotein</keyword>
<evidence type="ECO:0000313" key="2">
    <source>
        <dbReference type="EMBL" id="CAC5377744.1"/>
    </source>
</evidence>
<proteinExistence type="predicted"/>
<evidence type="ECO:0000313" key="3">
    <source>
        <dbReference type="Proteomes" id="UP000507470"/>
    </source>
</evidence>
<dbReference type="InterPro" id="IPR050174">
    <property type="entry name" value="Protocadherin/Cadherin-CA"/>
</dbReference>
<dbReference type="PANTHER" id="PTHR24028:SF328">
    <property type="entry name" value="CADHERIN-3"/>
    <property type="match status" value="1"/>
</dbReference>
<dbReference type="SUPFAM" id="SSF49313">
    <property type="entry name" value="Cadherin-like"/>
    <property type="match status" value="1"/>
</dbReference>
<dbReference type="GO" id="GO:0005886">
    <property type="term" value="C:plasma membrane"/>
    <property type="evidence" value="ECO:0007669"/>
    <property type="project" value="TreeGrafter"/>
</dbReference>
<dbReference type="GO" id="GO:0005509">
    <property type="term" value="F:calcium ion binding"/>
    <property type="evidence" value="ECO:0007669"/>
    <property type="project" value="InterPro"/>
</dbReference>
<dbReference type="CDD" id="cd11304">
    <property type="entry name" value="Cadherin_repeat"/>
    <property type="match status" value="1"/>
</dbReference>
<sequence length="427" mass="47501">MFNTLVYNFVEYGIYLKGGTNLNYDMTPLYSMTVECSDTRRNDTGHFTVNLIRNSSHALELDEQDVLEVLNKYFGAYIKSFNTSYASQVEGEYAPVINSLPDSVSLLEDVNTNTLLHTLNVTDIEGDNITCVLNPNSSLFEVSLIPPSNIGGTNLNYDIIPLYTMAVECSDVRRNNTGNFTVNLIRNMAPVINSLPDSESLLEDVNTNTLLHTLNVTDIEGDNITCVLNPNSSLFEVSLNPLSNIEYGIYLKGGTNLNYDMFPLYTMAVECSDVRRNNTGYFTVNLNRNMAPVINSLPDSVSLLEDVNTNTLLHTLNVTDIEGDNLTCVLNPNSSLFEVSLIPHLNIEYGIYLTGGTTLDYESTPSYSLTVQCRDLRRQNTKREDVNTNMLLHTLNVMDIEGDNTNCFLNPNSSIFEVSLIPSSNIG</sequence>
<dbReference type="Gene3D" id="2.60.40.60">
    <property type="entry name" value="Cadherins"/>
    <property type="match status" value="1"/>
</dbReference>
<protein>
    <submittedName>
        <fullName evidence="2">Uncharacterized protein</fullName>
    </submittedName>
</protein>
<organism evidence="2 3">
    <name type="scientific">Mytilus coruscus</name>
    <name type="common">Sea mussel</name>
    <dbReference type="NCBI Taxonomy" id="42192"/>
    <lineage>
        <taxon>Eukaryota</taxon>
        <taxon>Metazoa</taxon>
        <taxon>Spiralia</taxon>
        <taxon>Lophotrochozoa</taxon>
        <taxon>Mollusca</taxon>
        <taxon>Bivalvia</taxon>
        <taxon>Autobranchia</taxon>
        <taxon>Pteriomorphia</taxon>
        <taxon>Mytilida</taxon>
        <taxon>Mytiloidea</taxon>
        <taxon>Mytilidae</taxon>
        <taxon>Mytilinae</taxon>
        <taxon>Mytilus</taxon>
    </lineage>
</organism>
<evidence type="ECO:0000256" key="1">
    <source>
        <dbReference type="ARBA" id="ARBA00023180"/>
    </source>
</evidence>
<dbReference type="EMBL" id="CACVKT020002383">
    <property type="protein sequence ID" value="CAC5377744.1"/>
    <property type="molecule type" value="Genomic_DNA"/>
</dbReference>
<dbReference type="AlphaFoldDB" id="A0A6J8B3P1"/>
<reference evidence="2 3" key="1">
    <citation type="submission" date="2020-06" db="EMBL/GenBank/DDBJ databases">
        <authorList>
            <person name="Li R."/>
            <person name="Bekaert M."/>
        </authorList>
    </citation>
    <scope>NUCLEOTIDE SEQUENCE [LARGE SCALE GENOMIC DNA]</scope>
    <source>
        <strain evidence="3">wild</strain>
    </source>
</reference>
<accession>A0A6J8B3P1</accession>
<keyword evidence="3" id="KW-1185">Reference proteome</keyword>